<keyword evidence="6 9" id="KW-0326">Glycosidase</keyword>
<keyword evidence="1 9" id="KW-0732">Signal</keyword>
<evidence type="ECO:0000256" key="9">
    <source>
        <dbReference type="RuleBase" id="RU361186"/>
    </source>
</evidence>
<feature type="chain" id="PRO_5044957030" description="Glucanase" evidence="9">
    <location>
        <begin position="25"/>
        <end position="347"/>
    </location>
</feature>
<evidence type="ECO:0000256" key="7">
    <source>
        <dbReference type="ARBA" id="ARBA00023326"/>
    </source>
</evidence>
<dbReference type="InterPro" id="IPR016288">
    <property type="entry name" value="Beta_cellobiohydrolase"/>
</dbReference>
<keyword evidence="7 9" id="KW-0624">Polysaccharide degradation</keyword>
<evidence type="ECO:0000313" key="12">
    <source>
        <dbReference type="Proteomes" id="UP001601976"/>
    </source>
</evidence>
<accession>A0ABW6RAR7</accession>
<keyword evidence="2 9" id="KW-0378">Hydrolase</keyword>
<proteinExistence type="inferred from homology"/>
<evidence type="ECO:0000256" key="3">
    <source>
        <dbReference type="ARBA" id="ARBA00023001"/>
    </source>
</evidence>
<evidence type="ECO:0000256" key="1">
    <source>
        <dbReference type="ARBA" id="ARBA00022729"/>
    </source>
</evidence>
<protein>
    <recommendedName>
        <fullName evidence="9">Glucanase</fullName>
        <ecNumber evidence="9">3.2.1.-</ecNumber>
    </recommendedName>
</protein>
<dbReference type="PROSITE" id="PS51257">
    <property type="entry name" value="PROKAR_LIPOPROTEIN"/>
    <property type="match status" value="1"/>
</dbReference>
<organism evidence="11 12">
    <name type="scientific">Streptomyces flavidovirens</name>
    <dbReference type="NCBI Taxonomy" id="67298"/>
    <lineage>
        <taxon>Bacteria</taxon>
        <taxon>Bacillati</taxon>
        <taxon>Actinomycetota</taxon>
        <taxon>Actinomycetes</taxon>
        <taxon>Kitasatosporales</taxon>
        <taxon>Streptomycetaceae</taxon>
        <taxon>Streptomyces</taxon>
    </lineage>
</organism>
<dbReference type="PIRSF" id="PIRSF001100">
    <property type="entry name" value="Beta_cellobiohydrolase"/>
    <property type="match status" value="1"/>
</dbReference>
<comment type="similarity">
    <text evidence="9">Belongs to the glycosyl hydrolase family 6.</text>
</comment>
<gene>
    <name evidence="11" type="ORF">ACFYWW_07665</name>
</gene>
<dbReference type="Gene3D" id="3.20.20.40">
    <property type="entry name" value="1, 4-beta cellobiohydrolase"/>
    <property type="match status" value="1"/>
</dbReference>
<dbReference type="InterPro" id="IPR036434">
    <property type="entry name" value="Beta_cellobiohydrolase_sf"/>
</dbReference>
<keyword evidence="5 9" id="KW-0119">Carbohydrate metabolism</keyword>
<evidence type="ECO:0000256" key="5">
    <source>
        <dbReference type="ARBA" id="ARBA00023277"/>
    </source>
</evidence>
<dbReference type="EMBL" id="JBIAPK010000002">
    <property type="protein sequence ID" value="MFF3338602.1"/>
    <property type="molecule type" value="Genomic_DNA"/>
</dbReference>
<keyword evidence="4" id="KW-1015">Disulfide bond</keyword>
<dbReference type="PROSITE" id="PS00655">
    <property type="entry name" value="GLYCOSYL_HYDROL_F6_1"/>
    <property type="match status" value="1"/>
</dbReference>
<keyword evidence="3 9" id="KW-0136">Cellulose degradation</keyword>
<evidence type="ECO:0000256" key="4">
    <source>
        <dbReference type="ARBA" id="ARBA00023157"/>
    </source>
</evidence>
<evidence type="ECO:0000256" key="10">
    <source>
        <dbReference type="SAM" id="MobiDB-lite"/>
    </source>
</evidence>
<dbReference type="GO" id="GO:0016787">
    <property type="term" value="F:hydrolase activity"/>
    <property type="evidence" value="ECO:0007669"/>
    <property type="project" value="UniProtKB-KW"/>
</dbReference>
<comment type="caution">
    <text evidence="11">The sequence shown here is derived from an EMBL/GenBank/DDBJ whole genome shotgun (WGS) entry which is preliminary data.</text>
</comment>
<feature type="signal peptide" evidence="9">
    <location>
        <begin position="1"/>
        <end position="24"/>
    </location>
</feature>
<evidence type="ECO:0000256" key="6">
    <source>
        <dbReference type="ARBA" id="ARBA00023295"/>
    </source>
</evidence>
<evidence type="ECO:0000256" key="8">
    <source>
        <dbReference type="PROSITE-ProRule" id="PRU10056"/>
    </source>
</evidence>
<dbReference type="RefSeq" id="WP_355723305.1">
    <property type="nucleotide sequence ID" value="NZ_JBEXNP010000014.1"/>
</dbReference>
<dbReference type="SUPFAM" id="SSF51989">
    <property type="entry name" value="Glycosyl hydrolases family 6, cellulases"/>
    <property type="match status" value="1"/>
</dbReference>
<reference evidence="11 12" key="1">
    <citation type="submission" date="2024-10" db="EMBL/GenBank/DDBJ databases">
        <title>The Natural Products Discovery Center: Release of the First 8490 Sequenced Strains for Exploring Actinobacteria Biosynthetic Diversity.</title>
        <authorList>
            <person name="Kalkreuter E."/>
            <person name="Kautsar S.A."/>
            <person name="Yang D."/>
            <person name="Bader C.D."/>
            <person name="Teijaro C.N."/>
            <person name="Fluegel L."/>
            <person name="Davis C.M."/>
            <person name="Simpson J.R."/>
            <person name="Lauterbach L."/>
            <person name="Steele A.D."/>
            <person name="Gui C."/>
            <person name="Meng S."/>
            <person name="Li G."/>
            <person name="Viehrig K."/>
            <person name="Ye F."/>
            <person name="Su P."/>
            <person name="Kiefer A.F."/>
            <person name="Nichols A."/>
            <person name="Cepeda A.J."/>
            <person name="Yan W."/>
            <person name="Fan B."/>
            <person name="Jiang Y."/>
            <person name="Adhikari A."/>
            <person name="Zheng C.-J."/>
            <person name="Schuster L."/>
            <person name="Cowan T.M."/>
            <person name="Smanski M.J."/>
            <person name="Chevrette M.G."/>
            <person name="De Carvalho L.P.S."/>
            <person name="Shen B."/>
        </authorList>
    </citation>
    <scope>NUCLEOTIDE SEQUENCE [LARGE SCALE GENOMIC DNA]</scope>
    <source>
        <strain evidence="11 12">NPDC003029</strain>
    </source>
</reference>
<name>A0ABW6RAR7_9ACTN</name>
<evidence type="ECO:0000313" key="11">
    <source>
        <dbReference type="EMBL" id="MFF3338602.1"/>
    </source>
</evidence>
<evidence type="ECO:0000256" key="2">
    <source>
        <dbReference type="ARBA" id="ARBA00022801"/>
    </source>
</evidence>
<keyword evidence="12" id="KW-1185">Reference proteome</keyword>
<dbReference type="PANTHER" id="PTHR34876">
    <property type="match status" value="1"/>
</dbReference>
<feature type="region of interest" description="Disordered" evidence="10">
    <location>
        <begin position="26"/>
        <end position="65"/>
    </location>
</feature>
<dbReference type="InterPro" id="IPR001524">
    <property type="entry name" value="Glyco_hydro_6_CS"/>
</dbReference>
<dbReference type="EC" id="3.2.1.-" evidence="9"/>
<dbReference type="Pfam" id="PF01341">
    <property type="entry name" value="Glyco_hydro_6"/>
    <property type="match status" value="1"/>
</dbReference>
<dbReference type="Proteomes" id="UP001601976">
    <property type="component" value="Unassembled WGS sequence"/>
</dbReference>
<feature type="active site" evidence="8">
    <location>
        <position position="132"/>
    </location>
</feature>
<sequence>MSGRRPTRSLIAAAVAFLALGVAACSDSGGSGPGSGQAGESAAAQSRQNQGESRDSSPYWVDPESDAARQVKVWEAQGRSADADVLRRISERPVADWPAGDDPAPGITNAVRGAAKDGRTVVLVAYNIPHRDCGQHSAGGAADADTYRRWIGSFADSIGSAPAIVILEPDAVPHIVDGCTPPEEHDERTELLSEAVDRLKQQPKTKVYLDAGNPAWIDDPAKLVDPLKRAGVDRADGVSLNVSNFQTDAAVKSFGARLSALLGGTHYVIDSSRNGNGPLSGGRTDAWCNPTGRALGTPPSDRTDDPLLDAYLWIKRPGDSDGECRGGPAAGTWWPDYALGLARRAKT</sequence>
<dbReference type="PANTHER" id="PTHR34876:SF4">
    <property type="entry name" value="1,4-BETA-D-GLUCAN CELLOBIOHYDROLASE C-RELATED"/>
    <property type="match status" value="1"/>
</dbReference>
<dbReference type="PRINTS" id="PR00733">
    <property type="entry name" value="GLHYDRLASE6"/>
</dbReference>